<dbReference type="InterPro" id="IPR001965">
    <property type="entry name" value="Znf_PHD"/>
</dbReference>
<dbReference type="InterPro" id="IPR011011">
    <property type="entry name" value="Znf_FYVE_PHD"/>
</dbReference>
<dbReference type="InterPro" id="IPR019787">
    <property type="entry name" value="Znf_PHD-finger"/>
</dbReference>
<dbReference type="InterPro" id="IPR013083">
    <property type="entry name" value="Znf_RING/FYVE/PHD"/>
</dbReference>
<accession>A0A6A6EW26</accession>
<keyword evidence="2" id="KW-0479">Metal-binding</keyword>
<dbReference type="CDD" id="cd15535">
    <property type="entry name" value="PHD1_Rco1"/>
    <property type="match status" value="1"/>
</dbReference>
<feature type="compositionally biased region" description="Polar residues" evidence="6">
    <location>
        <begin position="941"/>
        <end position="957"/>
    </location>
</feature>
<dbReference type="PROSITE" id="PS01359">
    <property type="entry name" value="ZF_PHD_1"/>
    <property type="match status" value="1"/>
</dbReference>
<dbReference type="FunFam" id="3.90.230.10:FF:000016">
    <property type="entry name" value="Putative curved dna-binding protein"/>
    <property type="match status" value="1"/>
</dbReference>
<feature type="compositionally biased region" description="Low complexity" evidence="6">
    <location>
        <begin position="958"/>
        <end position="984"/>
    </location>
</feature>
<evidence type="ECO:0000313" key="9">
    <source>
        <dbReference type="Proteomes" id="UP000800200"/>
    </source>
</evidence>
<feature type="compositionally biased region" description="Polar residues" evidence="6">
    <location>
        <begin position="657"/>
        <end position="667"/>
    </location>
</feature>
<feature type="region of interest" description="Disordered" evidence="6">
    <location>
        <begin position="935"/>
        <end position="1265"/>
    </location>
</feature>
<evidence type="ECO:0000256" key="4">
    <source>
        <dbReference type="ARBA" id="ARBA00022833"/>
    </source>
</evidence>
<dbReference type="OrthoDB" id="5876363at2759"/>
<proteinExistence type="inferred from homology"/>
<dbReference type="InterPro" id="IPR036390">
    <property type="entry name" value="WH_DNA-bd_sf"/>
</dbReference>
<dbReference type="EMBL" id="ML994610">
    <property type="protein sequence ID" value="KAF2195471.1"/>
    <property type="molecule type" value="Genomic_DNA"/>
</dbReference>
<dbReference type="Proteomes" id="UP000800200">
    <property type="component" value="Unassembled WGS sequence"/>
</dbReference>
<dbReference type="InterPro" id="IPR036691">
    <property type="entry name" value="Endo/exonu/phosph_ase_sf"/>
</dbReference>
<name>A0A6A6EW26_9PEZI</name>
<evidence type="ECO:0000256" key="6">
    <source>
        <dbReference type="SAM" id="MobiDB-lite"/>
    </source>
</evidence>
<evidence type="ECO:0000313" key="8">
    <source>
        <dbReference type="EMBL" id="KAF2195471.1"/>
    </source>
</evidence>
<reference evidence="8" key="1">
    <citation type="journal article" date="2020" name="Stud. Mycol.">
        <title>101 Dothideomycetes genomes: a test case for predicting lifestyles and emergence of pathogens.</title>
        <authorList>
            <person name="Haridas S."/>
            <person name="Albert R."/>
            <person name="Binder M."/>
            <person name="Bloem J."/>
            <person name="Labutti K."/>
            <person name="Salamov A."/>
            <person name="Andreopoulos B."/>
            <person name="Baker S."/>
            <person name="Barry K."/>
            <person name="Bills G."/>
            <person name="Bluhm B."/>
            <person name="Cannon C."/>
            <person name="Castanera R."/>
            <person name="Culley D."/>
            <person name="Daum C."/>
            <person name="Ezra D."/>
            <person name="Gonzalez J."/>
            <person name="Henrissat B."/>
            <person name="Kuo A."/>
            <person name="Liang C."/>
            <person name="Lipzen A."/>
            <person name="Lutzoni F."/>
            <person name="Magnuson J."/>
            <person name="Mondo S."/>
            <person name="Nolan M."/>
            <person name="Ohm R."/>
            <person name="Pangilinan J."/>
            <person name="Park H.-J."/>
            <person name="Ramirez L."/>
            <person name="Alfaro M."/>
            <person name="Sun H."/>
            <person name="Tritt A."/>
            <person name="Yoshinaga Y."/>
            <person name="Zwiers L.-H."/>
            <person name="Turgeon B."/>
            <person name="Goodwin S."/>
            <person name="Spatafora J."/>
            <person name="Crous P."/>
            <person name="Grigoriev I."/>
        </authorList>
    </citation>
    <scope>NUCLEOTIDE SEQUENCE</scope>
    <source>
        <strain evidence="8">CBS 207.26</strain>
    </source>
</reference>
<feature type="compositionally biased region" description="Polar residues" evidence="6">
    <location>
        <begin position="802"/>
        <end position="816"/>
    </location>
</feature>
<dbReference type="CDD" id="cd01089">
    <property type="entry name" value="PA2G4-like"/>
    <property type="match status" value="1"/>
</dbReference>
<evidence type="ECO:0000256" key="5">
    <source>
        <dbReference type="PROSITE-ProRule" id="PRU00146"/>
    </source>
</evidence>
<feature type="compositionally biased region" description="Basic residues" evidence="6">
    <location>
        <begin position="608"/>
        <end position="620"/>
    </location>
</feature>
<feature type="compositionally biased region" description="Basic residues" evidence="6">
    <location>
        <begin position="1067"/>
        <end position="1082"/>
    </location>
</feature>
<evidence type="ECO:0000259" key="7">
    <source>
        <dbReference type="PROSITE" id="PS50016"/>
    </source>
</evidence>
<feature type="region of interest" description="Disordered" evidence="6">
    <location>
        <begin position="716"/>
        <end position="816"/>
    </location>
</feature>
<keyword evidence="3 5" id="KW-0863">Zinc-finger</keyword>
<keyword evidence="4" id="KW-0862">Zinc</keyword>
<dbReference type="InterPro" id="IPR052819">
    <property type="entry name" value="Chromatin_regulatory_protein"/>
</dbReference>
<feature type="compositionally biased region" description="Polar residues" evidence="6">
    <location>
        <begin position="1186"/>
        <end position="1203"/>
    </location>
</feature>
<organism evidence="8 9">
    <name type="scientific">Zopfia rhizophila CBS 207.26</name>
    <dbReference type="NCBI Taxonomy" id="1314779"/>
    <lineage>
        <taxon>Eukaryota</taxon>
        <taxon>Fungi</taxon>
        <taxon>Dikarya</taxon>
        <taxon>Ascomycota</taxon>
        <taxon>Pezizomycotina</taxon>
        <taxon>Dothideomycetes</taxon>
        <taxon>Dothideomycetes incertae sedis</taxon>
        <taxon>Zopfiaceae</taxon>
        <taxon>Zopfia</taxon>
    </lineage>
</organism>
<dbReference type="InterPro" id="IPR036005">
    <property type="entry name" value="Creatinase/aminopeptidase-like"/>
</dbReference>
<feature type="region of interest" description="Disordered" evidence="6">
    <location>
        <begin position="606"/>
        <end position="704"/>
    </location>
</feature>
<sequence>MKSNAEIPIRLLSHNIRYATTSPFKGEKPWVDRRQLLLNELYFNTLYNPESFICLQEVLHQQLLDVMGGLNKTSNDWDYIGVGRDDGKQAGEYSPLIYRPAVWKLESWKTVWLSETPDKPSKGWDAASVRILTVGIFQHQQSKKKVVGMCTHLDDQGEKSRTESAKLILNTISNVTYGGNQDSLPVFLAGDLNSEPSGSAYQILTASSSSLQDINSLAPVKYGHKNSFTGFQDNYTLANPDTLTKYKVAAQISQKVLQEVAGWCVEGANIVELCERGDKLLEEEVSKVYKGKKVAKGIGHCTTISPSSYITPYTPLKSDTEEAATTLKAGECIKIQLGAQIDGFCAIVCDSILVGAADEISGRQADLILATYYANELLLRLMLPPGLVLAGTEEEQKKAAAQKPYSQAKITQLLEKVVKSYDCNLVESTTIWLFEHNEIEAKKKIILAPGEGVKGEGLPEVGEVWGVEMGVSLGSGKVKTLSNRATLHRRTATNYGLKRPTSRATLSEIVKKFGTFPFSLRQLDDEKAAKVGVVECVRGGVLRQYEVVGDKNNDPVARLFTTIAVTKNGITRLAAPPVPDLSKYKTDNKITDEEILKILEQPIGKTSTKNKNRKKKKKPAKKAEEEEEEESSDEDTLTNSQSKPVAMGPSLRKRQSRTGTPFKTANDPTAPAQEQRKEKIQSSLDSWVEPPPQNPTASFEDHGFAPHGVLANMAPLGVPPSAKMKQKAKIVGEMNTRSSKLGRNGNLFAGDEAVSTPEMTPAPELERDDSEKREEDPLQTTVTTQDEDEDDEYVPKKGNRTPVRSKTPETVTHSAPPINSTIIAKRQRIQIAVNDAIQRSNMNHRQNIGLVLRQLHEDGLTNLYLAGVLESIIHQNHSPQQYESFRLYIKTAKKRLKREAKRRASPIHPLSGFTANPANTVTPTKIVPSAGALETVAPESAPSSVDMTMDNAPQNEESTAAPSTTHATPHPLTTAPTLPANASPSPSPSRMPSKSPQKQETPNEDWAPDPEPEPEKEIEVEPSTKAPTPTYSLEATDSDLSDVNEEIVQNGPPEPIRVNGNAAGPRQKLKLAVHARSGKKSRPNSAKPNGKHDKKAGQSAEELAEELDLQSRRESMLRTFPDFNPEISHLRSDDDEQMLDPEPLPSPQLAVGPPTDQSRPRRAVRASRNGNISIAGLGKRTRDASSSRLPSPQVESATTTRPTTPAIVPPAAKRLKLTHGQAARTKRSPVKNRDGPIAGIPHTGGGGLRPLGPDDNESGSPPTDSDDYCAACKGAGEFICCDGCPRVFHFLCLDPPRNPDEDLDPNEGPFFCHECRSRLKLDDEPSNESYQTLGPLFKKLESTNARSFGLPAEIQTFYEGVSMRDDGSYSEPTKKYPLQKVGGYHQKPDYLKLLDNNHKPILCAQCGQSSLDKRQMIQCDYCHEYWHLDCCVPMMANTPFIGPEAKERDAWKCPRHVDHDLRSGQLLQKDLNKFDDLEMEDTPSVQRKLRKPRKPTVVQPAFARGTRNNGLIEVINDSDDDTDGEGNYMFPPLVQELDESRDLHGKTFRIPEKGIMLDFLDKVKYSHIQKKKVKEQAAKAEAKCKASLAHWAARPIRQQQAALHLAQFASKEKDIGLTDHSVDALVLGLTAEAPNEVVSAISEQGPGPLTNEKRAELLKLRELIDRALQA</sequence>
<dbReference type="Gene3D" id="3.90.230.10">
    <property type="entry name" value="Creatinase/methionine aminopeptidase superfamily"/>
    <property type="match status" value="1"/>
</dbReference>
<dbReference type="Pfam" id="PF00628">
    <property type="entry name" value="PHD"/>
    <property type="match status" value="1"/>
</dbReference>
<dbReference type="GO" id="GO:0006357">
    <property type="term" value="P:regulation of transcription by RNA polymerase II"/>
    <property type="evidence" value="ECO:0007669"/>
    <property type="project" value="TreeGrafter"/>
</dbReference>
<feature type="compositionally biased region" description="Acidic residues" evidence="6">
    <location>
        <begin position="1036"/>
        <end position="1045"/>
    </location>
</feature>
<comment type="similarity">
    <text evidence="1">Belongs to the peptidase M24 family.</text>
</comment>
<dbReference type="PANTHER" id="PTHR47636:SF1">
    <property type="entry name" value="TRANSCRIPTIONAL REGULATORY PROTEIN RCO1"/>
    <property type="match status" value="1"/>
</dbReference>
<dbReference type="Gene3D" id="3.60.10.10">
    <property type="entry name" value="Endonuclease/exonuclease/phosphatase"/>
    <property type="match status" value="1"/>
</dbReference>
<dbReference type="CDD" id="cd09083">
    <property type="entry name" value="EEP-1"/>
    <property type="match status" value="1"/>
</dbReference>
<dbReference type="GO" id="GO:0032221">
    <property type="term" value="C:Rpd3S complex"/>
    <property type="evidence" value="ECO:0007669"/>
    <property type="project" value="TreeGrafter"/>
</dbReference>
<dbReference type="SUPFAM" id="SSF57903">
    <property type="entry name" value="FYVE/PHD zinc finger"/>
    <property type="match status" value="2"/>
</dbReference>
<dbReference type="InterPro" id="IPR036388">
    <property type="entry name" value="WH-like_DNA-bd_sf"/>
</dbReference>
<feature type="compositionally biased region" description="Acidic residues" evidence="6">
    <location>
        <begin position="1002"/>
        <end position="1012"/>
    </location>
</feature>
<dbReference type="Gene3D" id="1.10.10.10">
    <property type="entry name" value="Winged helix-like DNA-binding domain superfamily/Winged helix DNA-binding domain"/>
    <property type="match status" value="1"/>
</dbReference>
<gene>
    <name evidence="8" type="ORF">K469DRAFT_722697</name>
</gene>
<dbReference type="SUPFAM" id="SSF55920">
    <property type="entry name" value="Creatinase/aminopeptidase"/>
    <property type="match status" value="1"/>
</dbReference>
<evidence type="ECO:0000256" key="3">
    <source>
        <dbReference type="ARBA" id="ARBA00022771"/>
    </source>
</evidence>
<dbReference type="InterPro" id="IPR019786">
    <property type="entry name" value="Zinc_finger_PHD-type_CS"/>
</dbReference>
<dbReference type="FunFam" id="1.10.10.10:FF:000029">
    <property type="entry name" value="Proliferation-associated 2G4, a"/>
    <property type="match status" value="1"/>
</dbReference>
<dbReference type="InterPro" id="IPR000994">
    <property type="entry name" value="Pept_M24"/>
</dbReference>
<protein>
    <recommendedName>
        <fullName evidence="7">PHD-type domain-containing protein</fullName>
    </recommendedName>
</protein>
<dbReference type="SMART" id="SM00249">
    <property type="entry name" value="PHD"/>
    <property type="match status" value="2"/>
</dbReference>
<dbReference type="Pfam" id="PF00557">
    <property type="entry name" value="Peptidase_M24"/>
    <property type="match status" value="1"/>
</dbReference>
<dbReference type="PANTHER" id="PTHR47636">
    <property type="entry name" value="TRANSCRIPTIONAL REGULATORY PROTEIN RCO1"/>
    <property type="match status" value="1"/>
</dbReference>
<evidence type="ECO:0000256" key="2">
    <source>
        <dbReference type="ARBA" id="ARBA00022723"/>
    </source>
</evidence>
<feature type="compositionally biased region" description="Polar residues" evidence="6">
    <location>
        <begin position="990"/>
        <end position="1000"/>
    </location>
</feature>
<dbReference type="PROSITE" id="PS50016">
    <property type="entry name" value="ZF_PHD_2"/>
    <property type="match status" value="1"/>
</dbReference>
<feature type="compositionally biased region" description="Polar residues" evidence="6">
    <location>
        <begin position="1025"/>
        <end position="1035"/>
    </location>
</feature>
<evidence type="ECO:0000256" key="1">
    <source>
        <dbReference type="ARBA" id="ARBA00007319"/>
    </source>
</evidence>
<dbReference type="GO" id="GO:0008270">
    <property type="term" value="F:zinc ion binding"/>
    <property type="evidence" value="ECO:0007669"/>
    <property type="project" value="UniProtKB-KW"/>
</dbReference>
<dbReference type="SUPFAM" id="SSF46785">
    <property type="entry name" value="Winged helix' DNA-binding domain"/>
    <property type="match status" value="1"/>
</dbReference>
<dbReference type="Gene3D" id="3.30.40.10">
    <property type="entry name" value="Zinc/RING finger domain, C3HC4 (zinc finger)"/>
    <property type="match status" value="2"/>
</dbReference>
<feature type="domain" description="PHD-type" evidence="7">
    <location>
        <begin position="1266"/>
        <end position="1318"/>
    </location>
</feature>
<dbReference type="SUPFAM" id="SSF56219">
    <property type="entry name" value="DNase I-like"/>
    <property type="match status" value="1"/>
</dbReference>
<feature type="compositionally biased region" description="Acidic residues" evidence="6">
    <location>
        <begin position="625"/>
        <end position="636"/>
    </location>
</feature>
<keyword evidence="9" id="KW-1185">Reference proteome</keyword>